<accession>A0A9W9QHK7</accession>
<evidence type="ECO:0000256" key="1">
    <source>
        <dbReference type="SAM" id="MobiDB-lite"/>
    </source>
</evidence>
<feature type="compositionally biased region" description="Basic and acidic residues" evidence="1">
    <location>
        <begin position="341"/>
        <end position="353"/>
    </location>
</feature>
<protein>
    <submittedName>
        <fullName evidence="3">Uncharacterized protein</fullName>
    </submittedName>
</protein>
<gene>
    <name evidence="3" type="ORF">N7452_004799</name>
</gene>
<sequence length="353" mass="39703">MLLSPIVGFSLCMALWSQWFPPQGPADPHEPFVRRLGSALRSGLEAWVLFDMVGAVAPRYDTLSEEPYSPPGYRAVVDIIENSGQNWMDGTDEEVPLLPKVWETSLQLRNPITTAVALYGSEDDGLADFICINPVENTFTFTWLVGALFELLVRELSEVNWWAWIPSLLTLLARKWQIWQSLENLVSRLLARFKRIPRIARVQRVNVVADGAPPPSSFSEGDAEVVALIANMREHADNMEQWLKERQKCRELVSAAAVHDDFDDACFQQAILESLVDEPKEVSSLHPRNAATTDALTEDVRAEPVLRPTGDFADAESLEPPTTKPKKKNRPSQAARHRAGRRAEKERERILGN</sequence>
<feature type="compositionally biased region" description="Basic residues" evidence="1">
    <location>
        <begin position="324"/>
        <end position="340"/>
    </location>
</feature>
<name>A0A9W9QHK7_PENBR</name>
<proteinExistence type="predicted"/>
<dbReference type="AlphaFoldDB" id="A0A9W9QHK7"/>
<feature type="region of interest" description="Disordered" evidence="1">
    <location>
        <begin position="279"/>
        <end position="353"/>
    </location>
</feature>
<feature type="signal peptide" evidence="2">
    <location>
        <begin position="1"/>
        <end position="26"/>
    </location>
</feature>
<dbReference type="EMBL" id="JAPZBQ010000003">
    <property type="protein sequence ID" value="KAJ5338071.1"/>
    <property type="molecule type" value="Genomic_DNA"/>
</dbReference>
<evidence type="ECO:0000313" key="3">
    <source>
        <dbReference type="EMBL" id="KAJ5338071.1"/>
    </source>
</evidence>
<keyword evidence="2" id="KW-0732">Signal</keyword>
<evidence type="ECO:0000313" key="4">
    <source>
        <dbReference type="Proteomes" id="UP001147695"/>
    </source>
</evidence>
<dbReference type="Proteomes" id="UP001147695">
    <property type="component" value="Unassembled WGS sequence"/>
</dbReference>
<comment type="caution">
    <text evidence="3">The sequence shown here is derived from an EMBL/GenBank/DDBJ whole genome shotgun (WGS) entry which is preliminary data.</text>
</comment>
<organism evidence="3 4">
    <name type="scientific">Penicillium brevicompactum</name>
    <dbReference type="NCBI Taxonomy" id="5074"/>
    <lineage>
        <taxon>Eukaryota</taxon>
        <taxon>Fungi</taxon>
        <taxon>Dikarya</taxon>
        <taxon>Ascomycota</taxon>
        <taxon>Pezizomycotina</taxon>
        <taxon>Eurotiomycetes</taxon>
        <taxon>Eurotiomycetidae</taxon>
        <taxon>Eurotiales</taxon>
        <taxon>Aspergillaceae</taxon>
        <taxon>Penicillium</taxon>
    </lineage>
</organism>
<reference evidence="3" key="1">
    <citation type="submission" date="2022-12" db="EMBL/GenBank/DDBJ databases">
        <authorList>
            <person name="Petersen C."/>
        </authorList>
    </citation>
    <scope>NUCLEOTIDE SEQUENCE</scope>
    <source>
        <strain evidence="3">IBT 35673</strain>
    </source>
</reference>
<feature type="chain" id="PRO_5040953787" evidence="2">
    <location>
        <begin position="27"/>
        <end position="353"/>
    </location>
</feature>
<reference evidence="3" key="2">
    <citation type="journal article" date="2023" name="IMA Fungus">
        <title>Comparative genomic study of the Penicillium genus elucidates a diverse pangenome and 15 lateral gene transfer events.</title>
        <authorList>
            <person name="Petersen C."/>
            <person name="Sorensen T."/>
            <person name="Nielsen M.R."/>
            <person name="Sondergaard T.E."/>
            <person name="Sorensen J.L."/>
            <person name="Fitzpatrick D.A."/>
            <person name="Frisvad J.C."/>
            <person name="Nielsen K.L."/>
        </authorList>
    </citation>
    <scope>NUCLEOTIDE SEQUENCE</scope>
    <source>
        <strain evidence="3">IBT 35673</strain>
    </source>
</reference>
<evidence type="ECO:0000256" key="2">
    <source>
        <dbReference type="SAM" id="SignalP"/>
    </source>
</evidence>